<protein>
    <recommendedName>
        <fullName evidence="3">PH domain-containing protein</fullName>
    </recommendedName>
</protein>
<feature type="domain" description="PH" evidence="3">
    <location>
        <begin position="30"/>
        <end position="144"/>
    </location>
</feature>
<dbReference type="Proteomes" id="UP001187531">
    <property type="component" value="Unassembled WGS sequence"/>
</dbReference>
<dbReference type="Pfam" id="PF00169">
    <property type="entry name" value="PH"/>
    <property type="match status" value="1"/>
</dbReference>
<dbReference type="InterPro" id="IPR039680">
    <property type="entry name" value="PLEKHB1/2"/>
</dbReference>
<proteinExistence type="predicted"/>
<reference evidence="4" key="1">
    <citation type="submission" date="2023-07" db="EMBL/GenBank/DDBJ databases">
        <title>Chromosome-level genome assembly of Artemia franciscana.</title>
        <authorList>
            <person name="Jo E."/>
        </authorList>
    </citation>
    <scope>NUCLEOTIDE SEQUENCE</scope>
    <source>
        <tissue evidence="4">Whole body</tissue>
    </source>
</reference>
<dbReference type="PROSITE" id="PS50003">
    <property type="entry name" value="PH_DOMAIN"/>
    <property type="match status" value="1"/>
</dbReference>
<dbReference type="SUPFAM" id="SSF50729">
    <property type="entry name" value="PH domain-like"/>
    <property type="match status" value="1"/>
</dbReference>
<evidence type="ECO:0000313" key="5">
    <source>
        <dbReference type="Proteomes" id="UP001187531"/>
    </source>
</evidence>
<evidence type="ECO:0000256" key="2">
    <source>
        <dbReference type="ARBA" id="ARBA00023136"/>
    </source>
</evidence>
<dbReference type="PANTHER" id="PTHR14309:SF12">
    <property type="entry name" value="PH DOMAIN-CONTAINING PROTEIN"/>
    <property type="match status" value="1"/>
</dbReference>
<dbReference type="GO" id="GO:0016020">
    <property type="term" value="C:membrane"/>
    <property type="evidence" value="ECO:0007669"/>
    <property type="project" value="UniProtKB-SubCell"/>
</dbReference>
<dbReference type="PANTHER" id="PTHR14309">
    <property type="entry name" value="EXPRESSED PROTEIN"/>
    <property type="match status" value="1"/>
</dbReference>
<organism evidence="4 5">
    <name type="scientific">Artemia franciscana</name>
    <name type="common">Brine shrimp</name>
    <name type="synonym">Artemia sanfranciscana</name>
    <dbReference type="NCBI Taxonomy" id="6661"/>
    <lineage>
        <taxon>Eukaryota</taxon>
        <taxon>Metazoa</taxon>
        <taxon>Ecdysozoa</taxon>
        <taxon>Arthropoda</taxon>
        <taxon>Crustacea</taxon>
        <taxon>Branchiopoda</taxon>
        <taxon>Anostraca</taxon>
        <taxon>Artemiidae</taxon>
        <taxon>Artemia</taxon>
    </lineage>
</organism>
<keyword evidence="5" id="KW-1185">Reference proteome</keyword>
<comment type="subcellular location">
    <subcellularLocation>
        <location evidence="1">Membrane</location>
    </subcellularLocation>
</comment>
<accession>A0AA88HBK3</accession>
<gene>
    <name evidence="4" type="ORF">QYM36_015133</name>
</gene>
<comment type="caution">
    <text evidence="4">The sequence shown here is derived from an EMBL/GenBank/DDBJ whole genome shotgun (WGS) entry which is preliminary data.</text>
</comment>
<evidence type="ECO:0000313" key="4">
    <source>
        <dbReference type="EMBL" id="KAK2707344.1"/>
    </source>
</evidence>
<dbReference type="Gene3D" id="2.30.29.30">
    <property type="entry name" value="Pleckstrin-homology domain (PH domain)/Phosphotyrosine-binding domain (PTB)"/>
    <property type="match status" value="1"/>
</dbReference>
<dbReference type="GO" id="GO:0045595">
    <property type="term" value="P:regulation of cell differentiation"/>
    <property type="evidence" value="ECO:0007669"/>
    <property type="project" value="TreeGrafter"/>
</dbReference>
<sequence length="273" mass="30296">MKGAADEIVKTNESFDSDVANDPALRGGRKPMKCGYLQRYQRRLLGKNWKDSYVVLYDDSTIAWYKNQTKDLPVGGILLQDAPELMAVGAFTLRVPTRPDLPGGQNIKQLMAFGVRNKRKVHWFLARTEHDANDWMTAISNTLPIPPEPVLFLDTDENIYETIDIAEKPIELSPRKNTDSTAKSPKVNDITSTAKVTSFVDDADIAATTVLLSTGAWGYGSGWGCGSGWGNYNLFKTIDDLGLFTLDNSASSFQYDDYNDSEFDADFGGDFSF</sequence>
<dbReference type="EMBL" id="JAVRJZ010000019">
    <property type="protein sequence ID" value="KAK2707344.1"/>
    <property type="molecule type" value="Genomic_DNA"/>
</dbReference>
<evidence type="ECO:0000259" key="3">
    <source>
        <dbReference type="PROSITE" id="PS50003"/>
    </source>
</evidence>
<keyword evidence="2" id="KW-0472">Membrane</keyword>
<dbReference type="AlphaFoldDB" id="A0AA88HBK3"/>
<dbReference type="InterPro" id="IPR011993">
    <property type="entry name" value="PH-like_dom_sf"/>
</dbReference>
<evidence type="ECO:0000256" key="1">
    <source>
        <dbReference type="ARBA" id="ARBA00004370"/>
    </source>
</evidence>
<dbReference type="InterPro" id="IPR001849">
    <property type="entry name" value="PH_domain"/>
</dbReference>
<name>A0AA88HBK3_ARTSF</name>
<dbReference type="SMART" id="SM00233">
    <property type="entry name" value="PH"/>
    <property type="match status" value="1"/>
</dbReference>